<dbReference type="GO" id="GO:0000160">
    <property type="term" value="P:phosphorelay signal transduction system"/>
    <property type="evidence" value="ECO:0007669"/>
    <property type="project" value="InterPro"/>
</dbReference>
<dbReference type="InterPro" id="IPR011006">
    <property type="entry name" value="CheY-like_superfamily"/>
</dbReference>
<reference evidence="4" key="1">
    <citation type="submission" date="2022-10" db="EMBL/GenBank/DDBJ databases">
        <title>The WGS of Solirubrobacter ginsenosidimutans DSM 21036.</title>
        <authorList>
            <person name="Jiang Z."/>
        </authorList>
    </citation>
    <scope>NUCLEOTIDE SEQUENCE</scope>
    <source>
        <strain evidence="4">DSM 21036</strain>
    </source>
</reference>
<dbReference type="PANTHER" id="PTHR44591:SF3">
    <property type="entry name" value="RESPONSE REGULATORY DOMAIN-CONTAINING PROTEIN"/>
    <property type="match status" value="1"/>
</dbReference>
<dbReference type="EMBL" id="JAPDOD010000011">
    <property type="protein sequence ID" value="MDA0161352.1"/>
    <property type="molecule type" value="Genomic_DNA"/>
</dbReference>
<proteinExistence type="predicted"/>
<dbReference type="InterPro" id="IPR050595">
    <property type="entry name" value="Bact_response_regulator"/>
</dbReference>
<feature type="domain" description="Response regulatory" evidence="3">
    <location>
        <begin position="24"/>
        <end position="139"/>
    </location>
</feature>
<dbReference type="AlphaFoldDB" id="A0A9X3MS29"/>
<dbReference type="InterPro" id="IPR001789">
    <property type="entry name" value="Sig_transdc_resp-reg_receiver"/>
</dbReference>
<dbReference type="SMART" id="SM00448">
    <property type="entry name" value="REC"/>
    <property type="match status" value="1"/>
</dbReference>
<sequence length="144" mass="15204">MLGVRIAPRPHLQRQPWSDGFTVRVLIVDDVALFRDVASELVQHRGYTVAGEAASAAAAVETAARVMPDAALLDLGLPDGNGIEVSAALTRAHPGLAVLLTSADRDAPSDEQIHACGAQGFVCKSRLAATDLSQYWPSPARAHE</sequence>
<evidence type="ECO:0000259" key="3">
    <source>
        <dbReference type="PROSITE" id="PS50110"/>
    </source>
</evidence>
<evidence type="ECO:0000313" key="5">
    <source>
        <dbReference type="Proteomes" id="UP001149140"/>
    </source>
</evidence>
<dbReference type="SUPFAM" id="SSF52172">
    <property type="entry name" value="CheY-like"/>
    <property type="match status" value="1"/>
</dbReference>
<organism evidence="4 5">
    <name type="scientific">Solirubrobacter ginsenosidimutans</name>
    <dbReference type="NCBI Taxonomy" id="490573"/>
    <lineage>
        <taxon>Bacteria</taxon>
        <taxon>Bacillati</taxon>
        <taxon>Actinomycetota</taxon>
        <taxon>Thermoleophilia</taxon>
        <taxon>Solirubrobacterales</taxon>
        <taxon>Solirubrobacteraceae</taxon>
        <taxon>Solirubrobacter</taxon>
    </lineage>
</organism>
<keyword evidence="1 2" id="KW-0597">Phosphoprotein</keyword>
<dbReference type="PROSITE" id="PS50110">
    <property type="entry name" value="RESPONSE_REGULATORY"/>
    <property type="match status" value="1"/>
</dbReference>
<evidence type="ECO:0000256" key="2">
    <source>
        <dbReference type="PROSITE-ProRule" id="PRU00169"/>
    </source>
</evidence>
<dbReference type="RefSeq" id="WP_270040595.1">
    <property type="nucleotide sequence ID" value="NZ_JAPDOD010000011.1"/>
</dbReference>
<name>A0A9X3MS29_9ACTN</name>
<keyword evidence="5" id="KW-1185">Reference proteome</keyword>
<comment type="caution">
    <text evidence="4">The sequence shown here is derived from an EMBL/GenBank/DDBJ whole genome shotgun (WGS) entry which is preliminary data.</text>
</comment>
<dbReference type="Gene3D" id="3.40.50.2300">
    <property type="match status" value="1"/>
</dbReference>
<gene>
    <name evidence="4" type="ORF">OM076_13825</name>
</gene>
<dbReference type="Proteomes" id="UP001149140">
    <property type="component" value="Unassembled WGS sequence"/>
</dbReference>
<evidence type="ECO:0000313" key="4">
    <source>
        <dbReference type="EMBL" id="MDA0161352.1"/>
    </source>
</evidence>
<protein>
    <submittedName>
        <fullName evidence="4">Response regulator</fullName>
    </submittedName>
</protein>
<feature type="modified residue" description="4-aspartylphosphate" evidence="2">
    <location>
        <position position="74"/>
    </location>
</feature>
<dbReference type="Pfam" id="PF00072">
    <property type="entry name" value="Response_reg"/>
    <property type="match status" value="1"/>
</dbReference>
<dbReference type="PANTHER" id="PTHR44591">
    <property type="entry name" value="STRESS RESPONSE REGULATOR PROTEIN 1"/>
    <property type="match status" value="1"/>
</dbReference>
<evidence type="ECO:0000256" key="1">
    <source>
        <dbReference type="ARBA" id="ARBA00022553"/>
    </source>
</evidence>
<accession>A0A9X3MS29</accession>